<dbReference type="AlphaFoldDB" id="A0A0A9BGK5"/>
<organism evidence="1">
    <name type="scientific">Arundo donax</name>
    <name type="common">Giant reed</name>
    <name type="synonym">Donax arundinaceus</name>
    <dbReference type="NCBI Taxonomy" id="35708"/>
    <lineage>
        <taxon>Eukaryota</taxon>
        <taxon>Viridiplantae</taxon>
        <taxon>Streptophyta</taxon>
        <taxon>Embryophyta</taxon>
        <taxon>Tracheophyta</taxon>
        <taxon>Spermatophyta</taxon>
        <taxon>Magnoliopsida</taxon>
        <taxon>Liliopsida</taxon>
        <taxon>Poales</taxon>
        <taxon>Poaceae</taxon>
        <taxon>PACMAD clade</taxon>
        <taxon>Arundinoideae</taxon>
        <taxon>Arundineae</taxon>
        <taxon>Arundo</taxon>
    </lineage>
</organism>
<evidence type="ECO:0000313" key="1">
    <source>
        <dbReference type="EMBL" id="JAD58432.1"/>
    </source>
</evidence>
<sequence length="27" mass="3043">MLKNILQLYKDCSGQCLNVDKSSIIQS</sequence>
<accession>A0A0A9BGK5</accession>
<name>A0A0A9BGK5_ARUDO</name>
<proteinExistence type="predicted"/>
<reference evidence="1" key="2">
    <citation type="journal article" date="2015" name="Data Brief">
        <title>Shoot transcriptome of the giant reed, Arundo donax.</title>
        <authorList>
            <person name="Barrero R.A."/>
            <person name="Guerrero F.D."/>
            <person name="Moolhuijzen P."/>
            <person name="Goolsby J.A."/>
            <person name="Tidwell J."/>
            <person name="Bellgard S.E."/>
            <person name="Bellgard M.I."/>
        </authorList>
    </citation>
    <scope>NUCLEOTIDE SEQUENCE</scope>
    <source>
        <tissue evidence="1">Shoot tissue taken approximately 20 cm above the soil surface</tissue>
    </source>
</reference>
<protein>
    <submittedName>
        <fullName evidence="1">Uncharacterized protein</fullName>
    </submittedName>
</protein>
<dbReference type="EMBL" id="GBRH01239463">
    <property type="protein sequence ID" value="JAD58432.1"/>
    <property type="molecule type" value="Transcribed_RNA"/>
</dbReference>
<reference evidence="1" key="1">
    <citation type="submission" date="2014-09" db="EMBL/GenBank/DDBJ databases">
        <authorList>
            <person name="Magalhaes I.L.F."/>
            <person name="Oliveira U."/>
            <person name="Santos F.R."/>
            <person name="Vidigal T.H.D.A."/>
            <person name="Brescovit A.D."/>
            <person name="Santos A.J."/>
        </authorList>
    </citation>
    <scope>NUCLEOTIDE SEQUENCE</scope>
    <source>
        <tissue evidence="1">Shoot tissue taken approximately 20 cm above the soil surface</tissue>
    </source>
</reference>